<proteinExistence type="predicted"/>
<comment type="caution">
    <text evidence="5">The sequence shown here is derived from an EMBL/GenBank/DDBJ whole genome shotgun (WGS) entry which is preliminary data.</text>
</comment>
<dbReference type="InterPro" id="IPR022367">
    <property type="entry name" value="2-oxoacid/accept_OxRdtase_asu"/>
</dbReference>
<sequence length="635" mass="68064">MEPFETADRLEALDSVVVRFAGDSGDGMQLTGSQFTSSTALAGNDLATFPDFPAEIRAPAGTTFGVSAFQINFGSATVLTAGDDPDVLVAMNPAALKVNLHTLREGGMVVIDTGSFSARNLQKAGFESNPLDTPLLDRFRVLQFDISKLTLESVKEFGLSNKDALRCKNMWTLGLMMWMFSRPRQAVITWLNSKFAAKPLLRDANIAALNAGHAFGDTAELGASIKRYRVDRAQAEPGEYRTVTGSQALAWGIAAAGQLAKLPIMFGSYPITPASPLLHELSRMKEFNVMTFQAEDEIAAICSAIGASFAGSIGVTSSSGPGIALKGEALGLAISTELPLLVVNSQRGGPSTGLPTKTEQSDLYQAVYGRNGDAPLPVIATATPGDCFDVAIEATRLALKYMTPVMLLTDGYIANAAEPWKLPDFNSLPGIEVAQKQFPDEGVAFNPYARDPKTLARPWAVPGTPGLEHRIGGIEKSTETGHISYDAANHQKMSNLRAEKINRIADDIPLQSVAFGKEGGRLAVVGWGSTFGPIDQAVRRARAEGLDASHIHIRHIHPFPKNLGDLLASYDRVIVAEMNMGQLITVLRDRFLLDARAFTKVSGQPFKIRELLAAIEEELDPGSAQGAISSHRAAE</sequence>
<dbReference type="EMBL" id="BKCN01000008">
    <property type="protein sequence ID" value="GER04103.1"/>
    <property type="molecule type" value="Genomic_DNA"/>
</dbReference>
<reference evidence="5 6" key="1">
    <citation type="submission" date="2019-09" db="EMBL/GenBank/DDBJ databases">
        <title>NBRP : Genome information of microbial organism related human and environment.</title>
        <authorList>
            <person name="Hattori M."/>
            <person name="Oshima K."/>
            <person name="Inaba H."/>
            <person name="Suda W."/>
            <person name="Sakamoto M."/>
            <person name="Iino T."/>
            <person name="Kitahara M."/>
            <person name="Oshida Y."/>
            <person name="Iida T."/>
            <person name="Kudo T."/>
            <person name="Itoh T."/>
            <person name="Ohkuma M."/>
        </authorList>
    </citation>
    <scope>NUCLEOTIDE SEQUENCE [LARGE SCALE GENOMIC DNA]</scope>
    <source>
        <strain evidence="5 6">Q-1</strain>
    </source>
</reference>
<evidence type="ECO:0000259" key="2">
    <source>
        <dbReference type="Pfam" id="PF01558"/>
    </source>
</evidence>
<dbReference type="InterPro" id="IPR019752">
    <property type="entry name" value="Pyrv/ketoisovalerate_OxRed_cat"/>
</dbReference>
<dbReference type="CDD" id="cd07034">
    <property type="entry name" value="TPP_PYR_PFOR_IOR-alpha_like"/>
    <property type="match status" value="1"/>
</dbReference>
<dbReference type="Proteomes" id="UP000324996">
    <property type="component" value="Unassembled WGS sequence"/>
</dbReference>
<protein>
    <submittedName>
        <fullName evidence="5">2-oxoglutarate ferredoxin oxidoreductase subunit alpha</fullName>
    </submittedName>
</protein>
<evidence type="ECO:0000256" key="1">
    <source>
        <dbReference type="ARBA" id="ARBA00023002"/>
    </source>
</evidence>
<dbReference type="Gene3D" id="3.40.920.10">
    <property type="entry name" value="Pyruvate-ferredoxin oxidoreductase, PFOR, domain III"/>
    <property type="match status" value="1"/>
</dbReference>
<feature type="domain" description="Pyruvate flavodoxin/ferredoxin oxidoreductase pyrimidine binding" evidence="3">
    <location>
        <begin position="265"/>
        <end position="478"/>
    </location>
</feature>
<keyword evidence="1" id="KW-0560">Oxidoreductase</keyword>
<dbReference type="AlphaFoldDB" id="A0A5A7N6Z2"/>
<dbReference type="InterPro" id="IPR009014">
    <property type="entry name" value="Transketo_C/PFOR_II"/>
</dbReference>
<dbReference type="GO" id="GO:0006979">
    <property type="term" value="P:response to oxidative stress"/>
    <property type="evidence" value="ECO:0007669"/>
    <property type="project" value="TreeGrafter"/>
</dbReference>
<gene>
    <name evidence="5" type="primary">korA</name>
    <name evidence="5" type="ORF">JCM17846_17850</name>
</gene>
<keyword evidence="6" id="KW-1185">Reference proteome</keyword>
<feature type="domain" description="Pyruvate:ferredoxin oxidoreductase core" evidence="4">
    <location>
        <begin position="523"/>
        <end position="585"/>
    </location>
</feature>
<dbReference type="NCBIfam" id="TIGR03710">
    <property type="entry name" value="OAFO_sf"/>
    <property type="match status" value="1"/>
</dbReference>
<evidence type="ECO:0000313" key="6">
    <source>
        <dbReference type="Proteomes" id="UP000324996"/>
    </source>
</evidence>
<dbReference type="SUPFAM" id="SSF53323">
    <property type="entry name" value="Pyruvate-ferredoxin oxidoreductase, PFOR, domain III"/>
    <property type="match status" value="1"/>
</dbReference>
<dbReference type="Pfam" id="PF01855">
    <property type="entry name" value="POR_N"/>
    <property type="match status" value="1"/>
</dbReference>
<dbReference type="InterPro" id="IPR033412">
    <property type="entry name" value="PFOR_II"/>
</dbReference>
<name>A0A5A7N6Z2_9PROT</name>
<feature type="domain" description="Pyruvate/ketoisovalerate oxidoreductase catalytic" evidence="2">
    <location>
        <begin position="25"/>
        <end position="213"/>
    </location>
</feature>
<dbReference type="InterPro" id="IPR050722">
    <property type="entry name" value="Pyruvate:ferred/Flavod_OxRd"/>
</dbReference>
<dbReference type="RefSeq" id="WP_042085274.1">
    <property type="nucleotide sequence ID" value="NZ_BKCN01000008.1"/>
</dbReference>
<dbReference type="InterPro" id="IPR002880">
    <property type="entry name" value="Pyrv_Fd/Flavodoxin_OxRdtase_N"/>
</dbReference>
<dbReference type="PANTHER" id="PTHR32154:SF20">
    <property type="entry name" value="2-OXOGLUTARATE OXIDOREDUCTASE SUBUNIT KORA"/>
    <property type="match status" value="1"/>
</dbReference>
<dbReference type="SUPFAM" id="SSF52518">
    <property type="entry name" value="Thiamin diphosphate-binding fold (THDP-binding)"/>
    <property type="match status" value="1"/>
</dbReference>
<dbReference type="PANTHER" id="PTHR32154">
    <property type="entry name" value="PYRUVATE-FLAVODOXIN OXIDOREDUCTASE-RELATED"/>
    <property type="match status" value="1"/>
</dbReference>
<evidence type="ECO:0000259" key="3">
    <source>
        <dbReference type="Pfam" id="PF01855"/>
    </source>
</evidence>
<evidence type="ECO:0000313" key="5">
    <source>
        <dbReference type="EMBL" id="GER04103.1"/>
    </source>
</evidence>
<dbReference type="GO" id="GO:0016903">
    <property type="term" value="F:oxidoreductase activity, acting on the aldehyde or oxo group of donors"/>
    <property type="evidence" value="ECO:0007669"/>
    <property type="project" value="InterPro"/>
</dbReference>
<dbReference type="Gene3D" id="3.40.50.920">
    <property type="match status" value="1"/>
</dbReference>
<dbReference type="InterPro" id="IPR029061">
    <property type="entry name" value="THDP-binding"/>
</dbReference>
<organism evidence="5 6">
    <name type="scientific">Iodidimonas nitroreducens</name>
    <dbReference type="NCBI Taxonomy" id="1236968"/>
    <lineage>
        <taxon>Bacteria</taxon>
        <taxon>Pseudomonadati</taxon>
        <taxon>Pseudomonadota</taxon>
        <taxon>Alphaproteobacteria</taxon>
        <taxon>Iodidimonadales</taxon>
        <taxon>Iodidimonadaceae</taxon>
        <taxon>Iodidimonas</taxon>
    </lineage>
</organism>
<evidence type="ECO:0000259" key="4">
    <source>
        <dbReference type="Pfam" id="PF17147"/>
    </source>
</evidence>
<dbReference type="SUPFAM" id="SSF52922">
    <property type="entry name" value="TK C-terminal domain-like"/>
    <property type="match status" value="1"/>
</dbReference>
<dbReference type="FunFam" id="3.40.50.970:FF:000022">
    <property type="entry name" value="2-oxoglutarate ferredoxin oxidoreductase alpha subunit"/>
    <property type="match status" value="1"/>
</dbReference>
<accession>A0A5A7N6Z2</accession>
<dbReference type="Pfam" id="PF01558">
    <property type="entry name" value="POR"/>
    <property type="match status" value="1"/>
</dbReference>
<dbReference type="InterPro" id="IPR002869">
    <property type="entry name" value="Pyrv_flavodox_OxRed_cen"/>
</dbReference>
<dbReference type="Pfam" id="PF17147">
    <property type="entry name" value="PFOR_II"/>
    <property type="match status" value="1"/>
</dbReference>
<dbReference type="Gene3D" id="3.40.50.970">
    <property type="match status" value="1"/>
</dbReference>